<proteinExistence type="predicted"/>
<protein>
    <recommendedName>
        <fullName evidence="5">Collagen-like protein</fullName>
    </recommendedName>
</protein>
<organism evidence="3 4">
    <name type="scientific">Nocardioides anomalus</name>
    <dbReference type="NCBI Taxonomy" id="2712223"/>
    <lineage>
        <taxon>Bacteria</taxon>
        <taxon>Bacillati</taxon>
        <taxon>Actinomycetota</taxon>
        <taxon>Actinomycetes</taxon>
        <taxon>Propionibacteriales</taxon>
        <taxon>Nocardioidaceae</taxon>
        <taxon>Nocardioides</taxon>
    </lineage>
</organism>
<reference evidence="3 4" key="1">
    <citation type="submission" date="2020-02" db="EMBL/GenBank/DDBJ databases">
        <title>Full genome sequence of Nocardioides sp. R-3366.</title>
        <authorList>
            <person name="Im W.-T."/>
        </authorList>
    </citation>
    <scope>NUCLEOTIDE SEQUENCE [LARGE SCALE GENOMIC DNA]</scope>
    <source>
        <strain evidence="3 4">R-3366</strain>
    </source>
</reference>
<feature type="signal peptide" evidence="2">
    <location>
        <begin position="1"/>
        <end position="28"/>
    </location>
</feature>
<dbReference type="KEGG" id="nano:G5V58_24020"/>
<evidence type="ECO:0000313" key="3">
    <source>
        <dbReference type="EMBL" id="QIG45407.1"/>
    </source>
</evidence>
<dbReference type="AlphaFoldDB" id="A0A6G6WJS3"/>
<evidence type="ECO:0000256" key="2">
    <source>
        <dbReference type="SAM" id="SignalP"/>
    </source>
</evidence>
<sequence length="206" mass="19748">MTSSRTRRRTAVVLVLAALSLLAAVATAGGASYAGTLAKGVVGTAQLKKGAVTSAKVKDGSLTAADFAAGQLPAGPKGPAGPAGPTGPKGERGPSDAYAASSDGFGTQLTVIVPLPAGTYAVTARADLFSASASSGSCNLGSTGSGGDQAYVAVPAGQEGSGFLQDVFVLAQPGSVTLSCGPGAAQSWGRGSVVAVAVATAHFPPS</sequence>
<dbReference type="Proteomes" id="UP000502996">
    <property type="component" value="Chromosome"/>
</dbReference>
<evidence type="ECO:0000313" key="4">
    <source>
        <dbReference type="Proteomes" id="UP000502996"/>
    </source>
</evidence>
<accession>A0A6G6WJS3</accession>
<keyword evidence="2" id="KW-0732">Signal</keyword>
<feature type="region of interest" description="Disordered" evidence="1">
    <location>
        <begin position="69"/>
        <end position="99"/>
    </location>
</feature>
<gene>
    <name evidence="3" type="ORF">G5V58_24020</name>
</gene>
<dbReference type="EMBL" id="CP049257">
    <property type="protein sequence ID" value="QIG45407.1"/>
    <property type="molecule type" value="Genomic_DNA"/>
</dbReference>
<keyword evidence="4" id="KW-1185">Reference proteome</keyword>
<dbReference type="RefSeq" id="WP_165237948.1">
    <property type="nucleotide sequence ID" value="NZ_CP049257.1"/>
</dbReference>
<evidence type="ECO:0000256" key="1">
    <source>
        <dbReference type="SAM" id="MobiDB-lite"/>
    </source>
</evidence>
<feature type="chain" id="PRO_5039723102" description="Collagen-like protein" evidence="2">
    <location>
        <begin position="29"/>
        <end position="206"/>
    </location>
</feature>
<name>A0A6G6WJS3_9ACTN</name>
<evidence type="ECO:0008006" key="5">
    <source>
        <dbReference type="Google" id="ProtNLM"/>
    </source>
</evidence>